<dbReference type="InterPro" id="IPR006061">
    <property type="entry name" value="SBP_1_CS"/>
</dbReference>
<keyword evidence="11" id="KW-1185">Reference proteome</keyword>
<evidence type="ECO:0000313" key="10">
    <source>
        <dbReference type="EMBL" id="ORY24091.1"/>
    </source>
</evidence>
<dbReference type="Pfam" id="PF13416">
    <property type="entry name" value="SBP_bac_8"/>
    <property type="match status" value="1"/>
</dbReference>
<keyword evidence="5 8" id="KW-0472">Membrane</keyword>
<dbReference type="Gene3D" id="3.40.190.10">
    <property type="entry name" value="Periplasmic binding protein-like II"/>
    <property type="match status" value="2"/>
</dbReference>
<evidence type="ECO:0000256" key="5">
    <source>
        <dbReference type="ARBA" id="ARBA00023136"/>
    </source>
</evidence>
<evidence type="ECO:0000256" key="4">
    <source>
        <dbReference type="ARBA" id="ARBA00022729"/>
    </source>
</evidence>
<dbReference type="GO" id="GO:0055085">
    <property type="term" value="P:transmembrane transport"/>
    <property type="evidence" value="ECO:0007669"/>
    <property type="project" value="InterPro"/>
</dbReference>
<evidence type="ECO:0000256" key="8">
    <source>
        <dbReference type="SAM" id="Phobius"/>
    </source>
</evidence>
<evidence type="ECO:0000256" key="3">
    <source>
        <dbReference type="ARBA" id="ARBA00022475"/>
    </source>
</evidence>
<comment type="caution">
    <text evidence="10">The sequence shown here is derived from an EMBL/GenBank/DDBJ whole genome shotgun (WGS) entry which is preliminary data.</text>
</comment>
<sequence>MKFSNIIVFLFVLINIGNAVDINAIALSVNGGGNFYGSMVDDFNRYSKNNNLDITLNLNLLSFSNATSTVTDYESELKDLFQRKSKKYDIIFYDNIYSQRFGSYLVDLKNILPKNHIDMYMNEITSQTCFYNKKLIGIPITIDFSVIYYNEYLLNKYNQEVPKTWDQLIKTGKYIYEEELKRNNLNIIPYNGMFSEKEIGTCSLYEFIYSFRDLVQSPFPEITSQNAIDALKKIKEIKNEISTDELFKTDEGYAYGQIIANNYIFIKFWYIPELLEVSKVIPLPGWKEGVSGSIIGGYNVGINTYSDIKKRNSTIQAIVYLTSKDIQKKYFINNNYFSPIISVYDEEEMCSKINCSFFKSIQLISRPIMKSTNYNSYSEKFQKYIYTYIYGNDTAEHALKKVDDITKIYYISIKTDETVVGLILFIITIVLIAMILGSSIFLYLKKFKPFLTFLPNDFWYILIFGLVLTLCNILTELGKVSVLKCHLKVFILSISSSLYIIPILYKLMVNFPEKDFILSEWIKAHRYIYLFIYVIIDIVTNGLLIAAPFSVKNVINEGGQNYQTCEIGNFFGNLMIGSIVLTKALIIFQLAFLIFIEWNIINLHNYLRMLTVIIYVNCLIFVELVIIHLVHIRNYTFYYVIKESSYMFLVVANYFLIYGYRVLLPARKRDEKAELFDKAVNYLFSYDIKKSTLMFNDNEITNSELILSSPSSPSHRNPNSNSTFLSTMSQKMVDYHYTRSINQQEPINNDIFITIQKLQENNIL</sequence>
<dbReference type="AlphaFoldDB" id="A0A1Y2ANG1"/>
<keyword evidence="3" id="KW-1003">Cell membrane</keyword>
<feature type="chain" id="PRO_5012033634" evidence="9">
    <location>
        <begin position="20"/>
        <end position="764"/>
    </location>
</feature>
<evidence type="ECO:0000256" key="7">
    <source>
        <dbReference type="ARBA" id="ARBA00023288"/>
    </source>
</evidence>
<feature type="transmembrane region" description="Helical" evidence="8">
    <location>
        <begin position="487"/>
        <end position="507"/>
    </location>
</feature>
<keyword evidence="6" id="KW-0564">Palmitate</keyword>
<feature type="signal peptide" evidence="9">
    <location>
        <begin position="1"/>
        <end position="19"/>
    </location>
</feature>
<name>A0A1Y2ANG1_9FUNG</name>
<evidence type="ECO:0000313" key="11">
    <source>
        <dbReference type="Proteomes" id="UP000193920"/>
    </source>
</evidence>
<dbReference type="Proteomes" id="UP000193920">
    <property type="component" value="Unassembled WGS sequence"/>
</dbReference>
<evidence type="ECO:0000256" key="9">
    <source>
        <dbReference type="SAM" id="SignalP"/>
    </source>
</evidence>
<evidence type="ECO:0000256" key="2">
    <source>
        <dbReference type="ARBA" id="ARBA00022448"/>
    </source>
</evidence>
<feature type="transmembrane region" description="Helical" evidence="8">
    <location>
        <begin position="419"/>
        <end position="444"/>
    </location>
</feature>
<feature type="transmembrane region" description="Helical" evidence="8">
    <location>
        <begin position="607"/>
        <end position="632"/>
    </location>
</feature>
<evidence type="ECO:0000256" key="6">
    <source>
        <dbReference type="ARBA" id="ARBA00023139"/>
    </source>
</evidence>
<organism evidence="10 11">
    <name type="scientific">Neocallimastix californiae</name>
    <dbReference type="NCBI Taxonomy" id="1754190"/>
    <lineage>
        <taxon>Eukaryota</taxon>
        <taxon>Fungi</taxon>
        <taxon>Fungi incertae sedis</taxon>
        <taxon>Chytridiomycota</taxon>
        <taxon>Chytridiomycota incertae sedis</taxon>
        <taxon>Neocallimastigomycetes</taxon>
        <taxon>Neocallimastigales</taxon>
        <taxon>Neocallimastigaceae</taxon>
        <taxon>Neocallimastix</taxon>
    </lineage>
</organism>
<feature type="transmembrane region" description="Helical" evidence="8">
    <location>
        <begin position="456"/>
        <end position="475"/>
    </location>
</feature>
<keyword evidence="4 9" id="KW-0732">Signal</keyword>
<keyword evidence="8" id="KW-1133">Transmembrane helix</keyword>
<evidence type="ECO:0000256" key="1">
    <source>
        <dbReference type="ARBA" id="ARBA00008520"/>
    </source>
</evidence>
<reference evidence="10 11" key="1">
    <citation type="submission" date="2016-08" db="EMBL/GenBank/DDBJ databases">
        <title>A Parts List for Fungal Cellulosomes Revealed by Comparative Genomics.</title>
        <authorList>
            <consortium name="DOE Joint Genome Institute"/>
            <person name="Haitjema C.H."/>
            <person name="Gilmore S.P."/>
            <person name="Henske J.K."/>
            <person name="Solomon K.V."/>
            <person name="De Groot R."/>
            <person name="Kuo A."/>
            <person name="Mondo S.J."/>
            <person name="Salamov A.A."/>
            <person name="Labutti K."/>
            <person name="Zhao Z."/>
            <person name="Chiniquy J."/>
            <person name="Barry K."/>
            <person name="Brewer H.M."/>
            <person name="Purvine S.O."/>
            <person name="Wright A.T."/>
            <person name="Boxma B."/>
            <person name="Van Alen T."/>
            <person name="Hackstein J.H."/>
            <person name="Baker S.E."/>
            <person name="Grigoriev I.V."/>
            <person name="O'Malley M.A."/>
        </authorList>
    </citation>
    <scope>NUCLEOTIDE SEQUENCE [LARGE SCALE GENOMIC DNA]</scope>
    <source>
        <strain evidence="10 11">G1</strain>
    </source>
</reference>
<dbReference type="EMBL" id="MCOG01000226">
    <property type="protein sequence ID" value="ORY24091.1"/>
    <property type="molecule type" value="Genomic_DNA"/>
</dbReference>
<feature type="transmembrane region" description="Helical" evidence="8">
    <location>
        <begin position="644"/>
        <end position="663"/>
    </location>
</feature>
<accession>A0A1Y2ANG1</accession>
<comment type="similarity">
    <text evidence="1">Belongs to the bacterial solute-binding protein 1 family.</text>
</comment>
<proteinExistence type="inferred from homology"/>
<feature type="transmembrane region" description="Helical" evidence="8">
    <location>
        <begin position="527"/>
        <end position="550"/>
    </location>
</feature>
<dbReference type="PROSITE" id="PS01037">
    <property type="entry name" value="SBP_BACTERIAL_1"/>
    <property type="match status" value="1"/>
</dbReference>
<dbReference type="SUPFAM" id="SSF53850">
    <property type="entry name" value="Periplasmic binding protein-like II"/>
    <property type="match status" value="1"/>
</dbReference>
<dbReference type="PANTHER" id="PTHR43649">
    <property type="entry name" value="ARABINOSE-BINDING PROTEIN-RELATED"/>
    <property type="match status" value="1"/>
</dbReference>
<keyword evidence="7" id="KW-0449">Lipoprotein</keyword>
<protein>
    <submittedName>
        <fullName evidence="10">Periplasmic binding protein-like II</fullName>
    </submittedName>
</protein>
<feature type="transmembrane region" description="Helical" evidence="8">
    <location>
        <begin position="570"/>
        <end position="595"/>
    </location>
</feature>
<dbReference type="OrthoDB" id="5574009at2759"/>
<dbReference type="PANTHER" id="PTHR43649:SF33">
    <property type="entry name" value="POLYGALACTURONAN_RHAMNOGALACTURONAN-BINDING PROTEIN YTCQ"/>
    <property type="match status" value="1"/>
</dbReference>
<keyword evidence="2" id="KW-0813">Transport</keyword>
<keyword evidence="8" id="KW-0812">Transmembrane</keyword>
<dbReference type="InterPro" id="IPR050490">
    <property type="entry name" value="Bact_solute-bd_prot1"/>
</dbReference>
<dbReference type="InterPro" id="IPR006059">
    <property type="entry name" value="SBP"/>
</dbReference>
<gene>
    <name evidence="10" type="ORF">LY90DRAFT_675323</name>
</gene>
<dbReference type="STRING" id="1754190.A0A1Y2ANG1"/>